<dbReference type="Pfam" id="PF20465">
    <property type="entry name" value="MmeI_hel"/>
    <property type="match status" value="1"/>
</dbReference>
<keyword evidence="3 10" id="KW-0808">Transferase</keyword>
<feature type="domain" description="MmeI-like C-terminal" evidence="8">
    <location>
        <begin position="825"/>
        <end position="903"/>
    </location>
</feature>
<keyword evidence="2 10" id="KW-0489">Methyltransferase</keyword>
<evidence type="ECO:0000256" key="3">
    <source>
        <dbReference type="ARBA" id="ARBA00022679"/>
    </source>
</evidence>
<dbReference type="InterPro" id="IPR046819">
    <property type="entry name" value="MmeI_hel"/>
</dbReference>
<dbReference type="InterPro" id="IPR050953">
    <property type="entry name" value="N4_N6_ade-DNA_methylase"/>
</dbReference>
<name>A0A839H8P5_9GAMM</name>
<dbReference type="InterPro" id="IPR046816">
    <property type="entry name" value="MmeI_Mtase"/>
</dbReference>
<dbReference type="PANTHER" id="PTHR33841:SF1">
    <property type="entry name" value="DNA METHYLTRANSFERASE A"/>
    <property type="match status" value="1"/>
</dbReference>
<evidence type="ECO:0000313" key="11">
    <source>
        <dbReference type="Proteomes" id="UP000548632"/>
    </source>
</evidence>
<protein>
    <recommendedName>
        <fullName evidence="1">site-specific DNA-methyltransferase (adenine-specific)</fullName>
        <ecNumber evidence="1">2.1.1.72</ecNumber>
    </recommendedName>
</protein>
<evidence type="ECO:0000256" key="1">
    <source>
        <dbReference type="ARBA" id="ARBA00011900"/>
    </source>
</evidence>
<gene>
    <name evidence="10" type="ORF">HUK38_03800</name>
</gene>
<evidence type="ECO:0000256" key="2">
    <source>
        <dbReference type="ARBA" id="ARBA00022603"/>
    </source>
</evidence>
<comment type="catalytic activity">
    <reaction evidence="4">
        <text>a 2'-deoxyadenosine in DNA + S-adenosyl-L-methionine = an N(6)-methyl-2'-deoxyadenosine in DNA + S-adenosyl-L-homocysteine + H(+)</text>
        <dbReference type="Rhea" id="RHEA:15197"/>
        <dbReference type="Rhea" id="RHEA-COMP:12418"/>
        <dbReference type="Rhea" id="RHEA-COMP:12419"/>
        <dbReference type="ChEBI" id="CHEBI:15378"/>
        <dbReference type="ChEBI" id="CHEBI:57856"/>
        <dbReference type="ChEBI" id="CHEBI:59789"/>
        <dbReference type="ChEBI" id="CHEBI:90615"/>
        <dbReference type="ChEBI" id="CHEBI:90616"/>
        <dbReference type="EC" id="2.1.1.72"/>
    </reaction>
</comment>
<evidence type="ECO:0000256" key="4">
    <source>
        <dbReference type="ARBA" id="ARBA00047942"/>
    </source>
</evidence>
<feature type="domain" description="MmeI-like target recognition" evidence="7">
    <location>
        <begin position="619"/>
        <end position="823"/>
    </location>
</feature>
<dbReference type="Pfam" id="PF20473">
    <property type="entry name" value="MmeI_Mtase"/>
    <property type="match status" value="1"/>
</dbReference>
<evidence type="ECO:0000259" key="9">
    <source>
        <dbReference type="Pfam" id="PF20473"/>
    </source>
</evidence>
<dbReference type="PANTHER" id="PTHR33841">
    <property type="entry name" value="DNA METHYLTRANSFERASE YEEA-RELATED"/>
    <property type="match status" value="1"/>
</dbReference>
<proteinExistence type="predicted"/>
<dbReference type="InterPro" id="IPR046820">
    <property type="entry name" value="MmeI_TRD"/>
</dbReference>
<feature type="domain" description="MmeI-like helicase spacer" evidence="6">
    <location>
        <begin position="179"/>
        <end position="257"/>
    </location>
</feature>
<dbReference type="EMBL" id="JABVCQ010000006">
    <property type="protein sequence ID" value="MBB1125354.1"/>
    <property type="molecule type" value="Genomic_DNA"/>
</dbReference>
<dbReference type="EC" id="2.1.1.72" evidence="1"/>
<sequence>MPLAWNDIKARAQQFAHEWANETAEHAEAKSFWDDFFQIFGVTRRRVASFEQRVKKIDGRDGYVDLLWKGTLLVEQKSRGKSLDRAYTPAIDYFPGLKEYELPRYILVSDFARMRLYDLEDNTQVEFALSELVQHIHLFGFIAGYHTRRYQEQDLTNVKAAEQMGRLHDKLKQSGYAGHELEVYLVRLVFCLFAEHTGIFEINQFQELIEQRTAADGSDLGQWLAHLFEVLNTPNDKRSTRLDEQLAAFAYINGQLYVEHLPTAAFDRELRDLLLAACALDWGRISPAIFGALFQAVMAPAARRQLGAHYTSEVNILKLIGPLFLDELRAEWQRIKRQSRQQLFAFQQQLAAITLLDPACGCGNFLVIAYRELRLLELEVLQVLFNDTSNLTIGVGEFNILCNVNQCYGIEIEEFPAQIARTALWLTDHQMNQLVSQQFGKYYARIPLTHAATIVHGNALQLDWRSIIAPAELTYILGNPPFVGKKEQNALQKADFAQVFNGIKGARVLDFVAAWFIKSTDYMADNPAIKSAFVATNSITQGEQVGVLWSELLKRGAQIHFAHRTFQWSNEASGQAVVHCVMIGFALHEPIKKRLFVYENVRSEAKETTVNNINPYLVDAPNVVITRRSQPICHVPPIVFGSMANDGGHLLLSEAEKQELIRKNPQVMRWIRPFSMGNEFINAIPRYCLWLIDIAPNELRQMPDVLARVNQCKQVRLNSTRAATNKLAASPTLFGEIRQPDVPYLAIPCVSSERRRYIPIGFLPPEHIAGDKLHIIPNATLYHFGVLSSAMHIAWMRTVTGRLKSDYQYSNTIVYNNFPWPDLITDKHQQRIETAAQALLIARQQYPDSSLAALYDPLLMPPPLVRAHRQLDAAVDAAYSQFAFNNGAERVALLFNRYQQLTAPMDKKRR</sequence>
<keyword evidence="11" id="KW-1185">Reference proteome</keyword>
<accession>A0A839H8P5</accession>
<dbReference type="Pfam" id="PF20466">
    <property type="entry name" value="MmeI_TRD"/>
    <property type="match status" value="1"/>
</dbReference>
<dbReference type="InterPro" id="IPR029063">
    <property type="entry name" value="SAM-dependent_MTases_sf"/>
</dbReference>
<evidence type="ECO:0000313" key="10">
    <source>
        <dbReference type="EMBL" id="MBB1125354.1"/>
    </source>
</evidence>
<dbReference type="RefSeq" id="WP_182582632.1">
    <property type="nucleotide sequence ID" value="NZ_JABVCQ010000006.1"/>
</dbReference>
<reference evidence="10 11" key="1">
    <citation type="journal article" date="2020" name="Arch. Microbiol.">
        <title>The genome sequence of the giant phototrophic gammaproteobacterium Thiospirillum jenense gives insight into its physiological properties and phylogenetic relationships.</title>
        <authorList>
            <person name="Imhoff J.F."/>
            <person name="Meyer T.E."/>
            <person name="Kyndt J.A."/>
        </authorList>
    </citation>
    <scope>NUCLEOTIDE SEQUENCE [LARGE SCALE GENOMIC DNA]</scope>
    <source>
        <strain evidence="10 11">DSM 216</strain>
    </source>
</reference>
<dbReference type="Gene3D" id="3.40.50.150">
    <property type="entry name" value="Vaccinia Virus protein VP39"/>
    <property type="match status" value="1"/>
</dbReference>
<evidence type="ECO:0000259" key="6">
    <source>
        <dbReference type="Pfam" id="PF20465"/>
    </source>
</evidence>
<dbReference type="AlphaFoldDB" id="A0A839H8P5"/>
<dbReference type="Pfam" id="PF20464">
    <property type="entry name" value="MmeI_N"/>
    <property type="match status" value="1"/>
</dbReference>
<dbReference type="InterPro" id="IPR046817">
    <property type="entry name" value="MmeI_N"/>
</dbReference>
<feature type="domain" description="MmeI-like DNA-methyltransferase" evidence="9">
    <location>
        <begin position="338"/>
        <end position="596"/>
    </location>
</feature>
<dbReference type="SUPFAM" id="SSF53335">
    <property type="entry name" value="S-adenosyl-L-methionine-dependent methyltransferases"/>
    <property type="match status" value="1"/>
</dbReference>
<feature type="domain" description="MmeI-like N-terminal" evidence="5">
    <location>
        <begin position="11"/>
        <end position="173"/>
    </location>
</feature>
<evidence type="ECO:0000259" key="8">
    <source>
        <dbReference type="Pfam" id="PF20467"/>
    </source>
</evidence>
<organism evidence="10 11">
    <name type="scientific">Thiospirillum jenense</name>
    <dbReference type="NCBI Taxonomy" id="1653858"/>
    <lineage>
        <taxon>Bacteria</taxon>
        <taxon>Pseudomonadati</taxon>
        <taxon>Pseudomonadota</taxon>
        <taxon>Gammaproteobacteria</taxon>
        <taxon>Chromatiales</taxon>
        <taxon>Chromatiaceae</taxon>
        <taxon>Thiospirillum</taxon>
    </lineage>
</organism>
<dbReference type="GO" id="GO:0032259">
    <property type="term" value="P:methylation"/>
    <property type="evidence" value="ECO:0007669"/>
    <property type="project" value="UniProtKB-KW"/>
</dbReference>
<dbReference type="Pfam" id="PF20467">
    <property type="entry name" value="MmeI_C"/>
    <property type="match status" value="1"/>
</dbReference>
<dbReference type="GO" id="GO:0009007">
    <property type="term" value="F:site-specific DNA-methyltransferase (adenine-specific) activity"/>
    <property type="evidence" value="ECO:0007669"/>
    <property type="project" value="UniProtKB-EC"/>
</dbReference>
<evidence type="ECO:0000259" key="7">
    <source>
        <dbReference type="Pfam" id="PF20466"/>
    </source>
</evidence>
<comment type="caution">
    <text evidence="10">The sequence shown here is derived from an EMBL/GenBank/DDBJ whole genome shotgun (WGS) entry which is preliminary data.</text>
</comment>
<evidence type="ECO:0000259" key="5">
    <source>
        <dbReference type="Pfam" id="PF20464"/>
    </source>
</evidence>
<dbReference type="InterPro" id="IPR046818">
    <property type="entry name" value="MmeI_C"/>
</dbReference>
<dbReference type="Proteomes" id="UP000548632">
    <property type="component" value="Unassembled WGS sequence"/>
</dbReference>